<evidence type="ECO:0000256" key="1">
    <source>
        <dbReference type="ARBA" id="ARBA00022737"/>
    </source>
</evidence>
<evidence type="ECO:0000256" key="3">
    <source>
        <dbReference type="ARBA" id="ARBA00022840"/>
    </source>
</evidence>
<evidence type="ECO:0000259" key="5">
    <source>
        <dbReference type="PROSITE" id="PS50893"/>
    </source>
</evidence>
<dbReference type="GO" id="GO:0016887">
    <property type="term" value="F:ATP hydrolysis activity"/>
    <property type="evidence" value="ECO:0007669"/>
    <property type="project" value="InterPro"/>
</dbReference>
<dbReference type="PANTHER" id="PTHR19211:SF14">
    <property type="entry name" value="ATP-BINDING CASSETTE SUB-FAMILY F MEMBER 1"/>
    <property type="match status" value="1"/>
</dbReference>
<accession>A0AB39L1T6</accession>
<keyword evidence="2" id="KW-0547">Nucleotide-binding</keyword>
<organism evidence="6">
    <name type="scientific">Sinomonas puerhi</name>
    <dbReference type="NCBI Taxonomy" id="3238584"/>
    <lineage>
        <taxon>Bacteria</taxon>
        <taxon>Bacillati</taxon>
        <taxon>Actinomycetota</taxon>
        <taxon>Actinomycetes</taxon>
        <taxon>Micrococcales</taxon>
        <taxon>Micrococcaceae</taxon>
        <taxon>Sinomonas</taxon>
    </lineage>
</organism>
<dbReference type="InterPro" id="IPR027417">
    <property type="entry name" value="P-loop_NTPase"/>
</dbReference>
<sequence>MHAPLHRFHSSRPEPPDHRDAAPRSSVHIAAAGVSHGYGDRLLLDRVDLVIRDGEHIAVVGENGAGKSTLLRLLAGDEPPESGTIAVHGRVSRLAQTQDAAATIGALLTAASETAASGTASWEGAAGAGTAAATAAATASGEQSGEEADPDEAASAVVRAEVAAAIALERLGVGHLAREGRDRTLGSLSGGEAERVALALALADPAPILLLDEPTNHLDAAALAWLEAEIAARPGIVVAISHDRDFLERFASVILEVDADTRTVRRYGTGYMGYRAEKARERREWERAYIEWVGAKEHERDKATGVTDRVAYGRMTDNDKSGYNYFGQRVSAAVESQIRSAREWLRRLEAQPVLPPPKPLHLAAAFEVDTGASVTLSRVASPGRLAPVDLSLKPGARLLVTGPNGAGKSTLLGILAGVVPYTGTAVTVVERGGAESSPVVGFLPQEVPPPADPNVRLLAAYAAGLTGGLDDHAEALMHTGLFRVQDFFVPVGSLSAGQYRRLALARLLATRPELLLLDEPTNHLAPLLVGELEEALTRYRGTLVVASHDRALARWFEELGAGAAVGGGDREGHRRLALEPLGSAGRLHAHH</sequence>
<dbReference type="PROSITE" id="PS50893">
    <property type="entry name" value="ABC_TRANSPORTER_2"/>
    <property type="match status" value="2"/>
</dbReference>
<keyword evidence="3 6" id="KW-0067">ATP-binding</keyword>
<name>A0AB39L1T6_9MICC</name>
<dbReference type="EMBL" id="CP163302">
    <property type="protein sequence ID" value="XDP44568.1"/>
    <property type="molecule type" value="Genomic_DNA"/>
</dbReference>
<feature type="compositionally biased region" description="Basic residues" evidence="4">
    <location>
        <begin position="1"/>
        <end position="10"/>
    </location>
</feature>
<reference evidence="6" key="1">
    <citation type="submission" date="2024-07" db="EMBL/GenBank/DDBJ databases">
        <authorList>
            <person name="fu j."/>
        </authorList>
    </citation>
    <scope>NUCLEOTIDE SEQUENCE</scope>
    <source>
        <strain evidence="6">P10A9</strain>
    </source>
</reference>
<dbReference type="SMART" id="SM00382">
    <property type="entry name" value="AAA"/>
    <property type="match status" value="2"/>
</dbReference>
<evidence type="ECO:0000256" key="4">
    <source>
        <dbReference type="SAM" id="MobiDB-lite"/>
    </source>
</evidence>
<dbReference type="Gene3D" id="3.40.50.300">
    <property type="entry name" value="P-loop containing nucleotide triphosphate hydrolases"/>
    <property type="match status" value="2"/>
</dbReference>
<feature type="domain" description="ABC transporter" evidence="5">
    <location>
        <begin position="360"/>
        <end position="590"/>
    </location>
</feature>
<feature type="region of interest" description="Disordered" evidence="4">
    <location>
        <begin position="1"/>
        <end position="23"/>
    </location>
</feature>
<evidence type="ECO:0000313" key="6">
    <source>
        <dbReference type="EMBL" id="XDP44568.1"/>
    </source>
</evidence>
<dbReference type="GO" id="GO:0005524">
    <property type="term" value="F:ATP binding"/>
    <property type="evidence" value="ECO:0007669"/>
    <property type="project" value="UniProtKB-KW"/>
</dbReference>
<dbReference type="PANTHER" id="PTHR19211">
    <property type="entry name" value="ATP-BINDING TRANSPORT PROTEIN-RELATED"/>
    <property type="match status" value="1"/>
</dbReference>
<dbReference type="SUPFAM" id="SSF52540">
    <property type="entry name" value="P-loop containing nucleoside triphosphate hydrolases"/>
    <property type="match status" value="2"/>
</dbReference>
<evidence type="ECO:0000256" key="2">
    <source>
        <dbReference type="ARBA" id="ARBA00022741"/>
    </source>
</evidence>
<dbReference type="RefSeq" id="WP_369045254.1">
    <property type="nucleotide sequence ID" value="NZ_CP163302.1"/>
</dbReference>
<gene>
    <name evidence="6" type="ORF">AB5L97_15010</name>
</gene>
<dbReference type="AlphaFoldDB" id="A0AB39L1T6"/>
<dbReference type="InterPro" id="IPR050611">
    <property type="entry name" value="ABCF"/>
</dbReference>
<keyword evidence="1" id="KW-0677">Repeat</keyword>
<proteinExistence type="predicted"/>
<dbReference type="Pfam" id="PF00005">
    <property type="entry name" value="ABC_tran"/>
    <property type="match status" value="2"/>
</dbReference>
<dbReference type="FunFam" id="3.40.50.300:FF:000011">
    <property type="entry name" value="Putative ABC transporter ATP-binding component"/>
    <property type="match status" value="1"/>
</dbReference>
<dbReference type="InterPro" id="IPR003439">
    <property type="entry name" value="ABC_transporter-like_ATP-bd"/>
</dbReference>
<protein>
    <submittedName>
        <fullName evidence="6">ATP-binding cassette domain-containing protein</fullName>
    </submittedName>
</protein>
<dbReference type="KEGG" id="spue:AB5L97_15010"/>
<feature type="domain" description="ABC transporter" evidence="5">
    <location>
        <begin position="29"/>
        <end position="292"/>
    </location>
</feature>
<feature type="compositionally biased region" description="Basic and acidic residues" evidence="4">
    <location>
        <begin position="11"/>
        <end position="22"/>
    </location>
</feature>
<dbReference type="InterPro" id="IPR003593">
    <property type="entry name" value="AAA+_ATPase"/>
</dbReference>